<dbReference type="InterPro" id="IPR011009">
    <property type="entry name" value="Kinase-like_dom_sf"/>
</dbReference>
<keyword evidence="1" id="KW-0418">Kinase</keyword>
<name>A0A9W6J1N2_9HYPH</name>
<dbReference type="Proteomes" id="UP001143372">
    <property type="component" value="Unassembled WGS sequence"/>
</dbReference>
<dbReference type="SUPFAM" id="SSF56112">
    <property type="entry name" value="Protein kinase-like (PK-like)"/>
    <property type="match status" value="1"/>
</dbReference>
<keyword evidence="2" id="KW-1185">Reference proteome</keyword>
<proteinExistence type="predicted"/>
<gene>
    <name evidence="1" type="ORF">GCM10008179_12720</name>
</gene>
<dbReference type="GO" id="GO:0005737">
    <property type="term" value="C:cytoplasm"/>
    <property type="evidence" value="ECO:0007669"/>
    <property type="project" value="TreeGrafter"/>
</dbReference>
<dbReference type="Gene3D" id="3.90.1200.10">
    <property type="match status" value="1"/>
</dbReference>
<dbReference type="GO" id="GO:0006646">
    <property type="term" value="P:phosphatidylethanolamine biosynthetic process"/>
    <property type="evidence" value="ECO:0007669"/>
    <property type="project" value="TreeGrafter"/>
</dbReference>
<reference evidence="1" key="1">
    <citation type="journal article" date="2014" name="Int. J. Syst. Evol. Microbiol.">
        <title>Complete genome sequence of Corynebacterium casei LMG S-19264T (=DSM 44701T), isolated from a smear-ripened cheese.</title>
        <authorList>
            <consortium name="US DOE Joint Genome Institute (JGI-PGF)"/>
            <person name="Walter F."/>
            <person name="Albersmeier A."/>
            <person name="Kalinowski J."/>
            <person name="Ruckert C."/>
        </authorList>
    </citation>
    <scope>NUCLEOTIDE SEQUENCE</scope>
    <source>
        <strain evidence="1">VKM B-2347</strain>
    </source>
</reference>
<reference evidence="1" key="2">
    <citation type="submission" date="2023-01" db="EMBL/GenBank/DDBJ databases">
        <authorList>
            <person name="Sun Q."/>
            <person name="Evtushenko L."/>
        </authorList>
    </citation>
    <scope>NUCLEOTIDE SEQUENCE</scope>
    <source>
        <strain evidence="1">VKM B-2347</strain>
    </source>
</reference>
<evidence type="ECO:0000313" key="2">
    <source>
        <dbReference type="Proteomes" id="UP001143372"/>
    </source>
</evidence>
<dbReference type="GO" id="GO:0004305">
    <property type="term" value="F:ethanolamine kinase activity"/>
    <property type="evidence" value="ECO:0007669"/>
    <property type="project" value="TreeGrafter"/>
</dbReference>
<dbReference type="Gene3D" id="3.30.200.20">
    <property type="entry name" value="Phosphorylase Kinase, domain 1"/>
    <property type="match status" value="1"/>
</dbReference>
<dbReference type="PANTHER" id="PTHR22603">
    <property type="entry name" value="CHOLINE/ETHANOALAMINE KINASE"/>
    <property type="match status" value="1"/>
</dbReference>
<sequence length="311" mass="35403">MKSLGSAATESERLIEAALGAVAPWRGRGVRYRPVFGGISNMNWRVEIEGDPMAYFVKIPGRGTEMFIDRNAARAASRRAETVGLGPRTFDYLDAEGVEIAEFVEGRRPSTHRDFADPSLRAEAMSVYRRLHSAPLLPLTKTVFDMIDEHDEQVRTLGAEIPADHVWLQSQYRMARAALEASGLDLTPCFNDPMPGNFLIGPDASIMLIDFEYASNNDRIYDIAIWSGEMFFTEDVDRELLEVYFGRADEASFARLMVHKALADIKWSTWAMVQNRISTLDFDFYKYGAWKHMRARSIICDPRWPTFLRKL</sequence>
<keyword evidence="1" id="KW-0808">Transferase</keyword>
<dbReference type="EMBL" id="BSFI01000007">
    <property type="protein sequence ID" value="GLK67634.1"/>
    <property type="molecule type" value="Genomic_DNA"/>
</dbReference>
<accession>A0A9W6J1N2</accession>
<evidence type="ECO:0000313" key="1">
    <source>
        <dbReference type="EMBL" id="GLK67634.1"/>
    </source>
</evidence>
<organism evidence="1 2">
    <name type="scientific">Hansschlegelia plantiphila</name>
    <dbReference type="NCBI Taxonomy" id="374655"/>
    <lineage>
        <taxon>Bacteria</taxon>
        <taxon>Pseudomonadati</taxon>
        <taxon>Pseudomonadota</taxon>
        <taxon>Alphaproteobacteria</taxon>
        <taxon>Hyphomicrobiales</taxon>
        <taxon>Methylopilaceae</taxon>
        <taxon>Hansschlegelia</taxon>
    </lineage>
</organism>
<protein>
    <submittedName>
        <fullName evidence="1">Choline kinase</fullName>
    </submittedName>
</protein>
<dbReference type="AlphaFoldDB" id="A0A9W6J1N2"/>
<dbReference type="PANTHER" id="PTHR22603:SF66">
    <property type="entry name" value="ETHANOLAMINE KINASE"/>
    <property type="match status" value="1"/>
</dbReference>
<dbReference type="CDD" id="cd05151">
    <property type="entry name" value="ChoK-like"/>
    <property type="match status" value="1"/>
</dbReference>
<dbReference type="Pfam" id="PF01633">
    <property type="entry name" value="Choline_kinase"/>
    <property type="match status" value="1"/>
</dbReference>
<comment type="caution">
    <text evidence="1">The sequence shown here is derived from an EMBL/GenBank/DDBJ whole genome shotgun (WGS) entry which is preliminary data.</text>
</comment>
<dbReference type="RefSeq" id="WP_271167889.1">
    <property type="nucleotide sequence ID" value="NZ_BSFI01000007.1"/>
</dbReference>